<dbReference type="EMBL" id="JXTC01000358">
    <property type="protein sequence ID" value="PON61111.1"/>
    <property type="molecule type" value="Genomic_DNA"/>
</dbReference>
<evidence type="ECO:0000313" key="3">
    <source>
        <dbReference type="Proteomes" id="UP000237000"/>
    </source>
</evidence>
<organism evidence="2 3">
    <name type="scientific">Trema orientale</name>
    <name type="common">Charcoal tree</name>
    <name type="synonym">Celtis orientalis</name>
    <dbReference type="NCBI Taxonomy" id="63057"/>
    <lineage>
        <taxon>Eukaryota</taxon>
        <taxon>Viridiplantae</taxon>
        <taxon>Streptophyta</taxon>
        <taxon>Embryophyta</taxon>
        <taxon>Tracheophyta</taxon>
        <taxon>Spermatophyta</taxon>
        <taxon>Magnoliopsida</taxon>
        <taxon>eudicotyledons</taxon>
        <taxon>Gunneridae</taxon>
        <taxon>Pentapetalae</taxon>
        <taxon>rosids</taxon>
        <taxon>fabids</taxon>
        <taxon>Rosales</taxon>
        <taxon>Cannabaceae</taxon>
        <taxon>Trema</taxon>
    </lineage>
</organism>
<protein>
    <submittedName>
        <fullName evidence="2">Uncharacterized protein</fullName>
    </submittedName>
</protein>
<dbReference type="PANTHER" id="PTHR34361">
    <property type="entry name" value="OS08G0157800 PROTEIN"/>
    <property type="match status" value="1"/>
</dbReference>
<comment type="caution">
    <text evidence="2">The sequence shown here is derived from an EMBL/GenBank/DDBJ whole genome shotgun (WGS) entry which is preliminary data.</text>
</comment>
<feature type="region of interest" description="Disordered" evidence="1">
    <location>
        <begin position="27"/>
        <end position="62"/>
    </location>
</feature>
<name>A0A2P5CJ83_TREOI</name>
<reference evidence="3" key="1">
    <citation type="submission" date="2016-06" db="EMBL/GenBank/DDBJ databases">
        <title>Parallel loss of symbiosis genes in relatives of nitrogen-fixing non-legume Parasponia.</title>
        <authorList>
            <person name="Van Velzen R."/>
            <person name="Holmer R."/>
            <person name="Bu F."/>
            <person name="Rutten L."/>
            <person name="Van Zeijl A."/>
            <person name="Liu W."/>
            <person name="Santuari L."/>
            <person name="Cao Q."/>
            <person name="Sharma T."/>
            <person name="Shen D."/>
            <person name="Roswanjaya Y."/>
            <person name="Wardhani T."/>
            <person name="Kalhor M.S."/>
            <person name="Jansen J."/>
            <person name="Van den Hoogen J."/>
            <person name="Gungor B."/>
            <person name="Hartog M."/>
            <person name="Hontelez J."/>
            <person name="Verver J."/>
            <person name="Yang W.-C."/>
            <person name="Schijlen E."/>
            <person name="Repin R."/>
            <person name="Schilthuizen M."/>
            <person name="Schranz E."/>
            <person name="Heidstra R."/>
            <person name="Miyata K."/>
            <person name="Fedorova E."/>
            <person name="Kohlen W."/>
            <person name="Bisseling T."/>
            <person name="Smit S."/>
            <person name="Geurts R."/>
        </authorList>
    </citation>
    <scope>NUCLEOTIDE SEQUENCE [LARGE SCALE GENOMIC DNA]</scope>
    <source>
        <strain evidence="3">cv. RG33-2</strain>
    </source>
</reference>
<dbReference type="AlphaFoldDB" id="A0A2P5CJ83"/>
<feature type="compositionally biased region" description="Polar residues" evidence="1">
    <location>
        <begin position="41"/>
        <end position="57"/>
    </location>
</feature>
<dbReference type="STRING" id="63057.A0A2P5CJ83"/>
<feature type="compositionally biased region" description="Low complexity" evidence="1">
    <location>
        <begin position="10"/>
        <end position="20"/>
    </location>
</feature>
<keyword evidence="3" id="KW-1185">Reference proteome</keyword>
<feature type="compositionally biased region" description="Basic and acidic residues" evidence="1">
    <location>
        <begin position="172"/>
        <end position="192"/>
    </location>
</feature>
<evidence type="ECO:0000256" key="1">
    <source>
        <dbReference type="SAM" id="MobiDB-lite"/>
    </source>
</evidence>
<proteinExistence type="predicted"/>
<evidence type="ECO:0000313" key="2">
    <source>
        <dbReference type="EMBL" id="PON61111.1"/>
    </source>
</evidence>
<dbReference type="PANTHER" id="PTHR34361:SF6">
    <property type="entry name" value="POX DOMAIN-CONTAINING PROTEIN"/>
    <property type="match status" value="1"/>
</dbReference>
<feature type="region of interest" description="Disordered" evidence="1">
    <location>
        <begin position="163"/>
        <end position="221"/>
    </location>
</feature>
<dbReference type="OrthoDB" id="1649072at2759"/>
<sequence>MEMGYGKKGSSSSSSAAAWPSRLSASAQPFTMNRHGGQPPALNSLTISKPFTPATSNHLDDPDTLLRNSFSNLTLEAQLQSVSADSALSPFSFDDSSDFASEPSFPPYPFAPPFQAYCDSSSSAHESLVKQDSKLTSYKVSTASDVLSSSFLQNVPQGIAVVKSNDGRNQSGRRELHEHDKSLVDEGKEVKNVRSVSSKGSDPLVMEKSEQQVTSKDISGDLILEHSGTRASIPMGSSSKILDENDSDLDSPCWKGLQNSRKSPIRVSDSLNAHSLGHELEAGSNLNPQAPQFFPSHAQGSVDYFKNNFFGDCFPSFEEGECSNFNLSYKEQQLVDSFKAGPKPPGLNNATGYRHSNSIHERGKGSVMLRNSKSSSALNSKQIVQPFLDDRVFTSKGISVTEVNVESFADRTKDAADNSPANLSALAMEHVPNLLSSGVGALNDCNEILQCLSQSLSKCPNINAAIINVMRYLSELLVQNCSNDLDSLNENEPEMIRNIISNLFVLIKPRVGEKTPTLDIAHTGSLDYPDRSTAIQKQSNPEYQVTTTNGLFVCRGLDSRSDLAWQKSYPHVLTKKMQDVCSTSRDVGSARGNSIIPVRFGSYHADNYYDLSA</sequence>
<feature type="region of interest" description="Disordered" evidence="1">
    <location>
        <begin position="1"/>
        <end position="20"/>
    </location>
</feature>
<dbReference type="Proteomes" id="UP000237000">
    <property type="component" value="Unassembled WGS sequence"/>
</dbReference>
<gene>
    <name evidence="2" type="ORF">TorRG33x02_282570</name>
</gene>
<dbReference type="InParanoid" id="A0A2P5CJ83"/>
<accession>A0A2P5CJ83</accession>